<dbReference type="STRING" id="1563681.BFP71_03150"/>
<protein>
    <recommendedName>
        <fullName evidence="1">6-phosphogluconate dehydrogenase NADP-binding domain-containing protein</fullName>
    </recommendedName>
</protein>
<dbReference type="OrthoDB" id="751203at2"/>
<keyword evidence="3" id="KW-1185">Reference proteome</keyword>
<evidence type="ECO:0000259" key="1">
    <source>
        <dbReference type="Pfam" id="PF03446"/>
    </source>
</evidence>
<feature type="domain" description="6-phosphogluconate dehydrogenase NADP-binding" evidence="1">
    <location>
        <begin position="2"/>
        <end position="47"/>
    </location>
</feature>
<proteinExistence type="predicted"/>
<dbReference type="InterPro" id="IPR036291">
    <property type="entry name" value="NAD(P)-bd_dom_sf"/>
</dbReference>
<dbReference type="Proteomes" id="UP000095552">
    <property type="component" value="Unassembled WGS sequence"/>
</dbReference>
<dbReference type="InterPro" id="IPR006115">
    <property type="entry name" value="6PGDH_NADP-bd"/>
</dbReference>
<evidence type="ECO:0000313" key="2">
    <source>
        <dbReference type="EMBL" id="OEK06677.1"/>
    </source>
</evidence>
<dbReference type="AlphaFoldDB" id="A0A1E5T5U4"/>
<dbReference type="EMBL" id="MDGQ01000003">
    <property type="protein sequence ID" value="OEK06677.1"/>
    <property type="molecule type" value="Genomic_DNA"/>
</dbReference>
<dbReference type="RefSeq" id="WP_069833989.1">
    <property type="nucleotide sequence ID" value="NZ_MDGQ01000003.1"/>
</dbReference>
<dbReference type="Gene3D" id="3.40.50.720">
    <property type="entry name" value="NAD(P)-binding Rossmann-like Domain"/>
    <property type="match status" value="1"/>
</dbReference>
<dbReference type="GO" id="GO:0050661">
    <property type="term" value="F:NADP binding"/>
    <property type="evidence" value="ECO:0007669"/>
    <property type="project" value="InterPro"/>
</dbReference>
<organism evidence="2 3">
    <name type="scientific">Roseivirga misakiensis</name>
    <dbReference type="NCBI Taxonomy" id="1563681"/>
    <lineage>
        <taxon>Bacteria</taxon>
        <taxon>Pseudomonadati</taxon>
        <taxon>Bacteroidota</taxon>
        <taxon>Cytophagia</taxon>
        <taxon>Cytophagales</taxon>
        <taxon>Roseivirgaceae</taxon>
        <taxon>Roseivirga</taxon>
    </lineage>
</organism>
<name>A0A1E5T5U4_9BACT</name>
<evidence type="ECO:0000313" key="3">
    <source>
        <dbReference type="Proteomes" id="UP000095552"/>
    </source>
</evidence>
<dbReference type="SUPFAM" id="SSF51735">
    <property type="entry name" value="NAD(P)-binding Rossmann-fold domains"/>
    <property type="match status" value="1"/>
</dbReference>
<comment type="caution">
    <text evidence="2">The sequence shown here is derived from an EMBL/GenBank/DDBJ whole genome shotgun (WGS) entry which is preliminary data.</text>
</comment>
<accession>A0A1E5T5U4</accession>
<gene>
    <name evidence="2" type="ORF">BFP71_03150</name>
</gene>
<dbReference type="Pfam" id="PF03446">
    <property type="entry name" value="NAD_binding_2"/>
    <property type="match status" value="1"/>
</dbReference>
<sequence>MTIGIIGCGWLGLPLAKALINEGHKVIGSTTSQEKLSTLSDAGIEPILLKLEPMPVGESFYRLFEAELIIINIPPGRKRNTPEFYEEQIKFLKYQLQQSTVKKVIFISSTSYYPNTDGLVDTSTKPDFDNGSSKGVVKGENQIKQIEQELIIYRCGGLMGGERIPGKWFSGKVTQGANTPVNYIHRDDIIRIISSQITQWPIQEQQQVYNLVSPDHPTRQEVHEKMAEKYGFTPPIWGEEASTPSKIVDSDFKESNLKSPLDF</sequence>
<reference evidence="2 3" key="1">
    <citation type="submission" date="2016-08" db="EMBL/GenBank/DDBJ databases">
        <title>Draft genome of Fabibacter sp. strain SK-8.</title>
        <authorList>
            <person name="Wong S.-K."/>
            <person name="Hamasaki K."/>
            <person name="Yoshizawa S."/>
        </authorList>
    </citation>
    <scope>NUCLEOTIDE SEQUENCE [LARGE SCALE GENOMIC DNA]</scope>
    <source>
        <strain evidence="2 3">SK-8</strain>
    </source>
</reference>